<feature type="region of interest" description="Disordered" evidence="1">
    <location>
        <begin position="85"/>
        <end position="170"/>
    </location>
</feature>
<evidence type="ECO:0000313" key="3">
    <source>
        <dbReference type="Proteomes" id="UP000800035"/>
    </source>
</evidence>
<evidence type="ECO:0000256" key="1">
    <source>
        <dbReference type="SAM" id="MobiDB-lite"/>
    </source>
</evidence>
<proteinExistence type="predicted"/>
<accession>A0A6A5TAP4</accession>
<dbReference type="EMBL" id="ML977029">
    <property type="protein sequence ID" value="KAF1950015.1"/>
    <property type="molecule type" value="Genomic_DNA"/>
</dbReference>
<organism evidence="2 3">
    <name type="scientific">Byssothecium circinans</name>
    <dbReference type="NCBI Taxonomy" id="147558"/>
    <lineage>
        <taxon>Eukaryota</taxon>
        <taxon>Fungi</taxon>
        <taxon>Dikarya</taxon>
        <taxon>Ascomycota</taxon>
        <taxon>Pezizomycotina</taxon>
        <taxon>Dothideomycetes</taxon>
        <taxon>Pleosporomycetidae</taxon>
        <taxon>Pleosporales</taxon>
        <taxon>Massarineae</taxon>
        <taxon>Massarinaceae</taxon>
        <taxon>Byssothecium</taxon>
    </lineage>
</organism>
<sequence>MDPPVDPALLNAGLATLSPRDGIEGPQLPVATGYRDATLNEGKPEDEVKQPKLFLKLKSQWVSLGRQPMDPPFAMSVRTYATPKSAAADSPMDGGKSMSAPSPAKRKLLVPPPAPTSPAARKKRRTSTLKPSFNIGAGNDSISMQAPTITRAGRRPKPRKHRDDDVTEEQWDAVVGIEPEESFQRDVEDGDTAYINHHALASTRADQFREPRYTEDQVMHDEPSTSQAFDTAALYPPENTFHPITFSKDIVLLYETLYHATYESGVVPDELPTILDGNDNEMRWTAKHLTYLYIYSYEQNEFNFCDLIADTWIRAFHKANHDVDKKGGNGTERPWLNKSLMYKNPELYRDRDAAEYDREYWKVREIKLDKTVTTIRAPNHTTAQKGKKKGQLQTDNNGSSLLECVNTLYHATSRTCPARLLWADMLALHGYPLSLKLTPPHHTSGSPKAKCSGDRVGHGLHRDLVWDIMSTSLRMVRCKVSLNCEEMVEGAWCKRYHIHTTLGEKCYRQLHKEQDARRAAEMEQHKAMTGQQWRDEEVAGAIADAFMDPDVDAEGESEEE</sequence>
<gene>
    <name evidence="2" type="ORF">CC80DRAFT_554701</name>
</gene>
<keyword evidence="3" id="KW-1185">Reference proteome</keyword>
<protein>
    <submittedName>
        <fullName evidence="2">Uncharacterized protein</fullName>
    </submittedName>
</protein>
<dbReference type="AlphaFoldDB" id="A0A6A5TAP4"/>
<evidence type="ECO:0000313" key="2">
    <source>
        <dbReference type="EMBL" id="KAF1950015.1"/>
    </source>
</evidence>
<dbReference type="OrthoDB" id="3792834at2759"/>
<reference evidence="2" key="1">
    <citation type="journal article" date="2020" name="Stud. Mycol.">
        <title>101 Dothideomycetes genomes: a test case for predicting lifestyles and emergence of pathogens.</title>
        <authorList>
            <person name="Haridas S."/>
            <person name="Albert R."/>
            <person name="Binder M."/>
            <person name="Bloem J."/>
            <person name="Labutti K."/>
            <person name="Salamov A."/>
            <person name="Andreopoulos B."/>
            <person name="Baker S."/>
            <person name="Barry K."/>
            <person name="Bills G."/>
            <person name="Bluhm B."/>
            <person name="Cannon C."/>
            <person name="Castanera R."/>
            <person name="Culley D."/>
            <person name="Daum C."/>
            <person name="Ezra D."/>
            <person name="Gonzalez J."/>
            <person name="Henrissat B."/>
            <person name="Kuo A."/>
            <person name="Liang C."/>
            <person name="Lipzen A."/>
            <person name="Lutzoni F."/>
            <person name="Magnuson J."/>
            <person name="Mondo S."/>
            <person name="Nolan M."/>
            <person name="Ohm R."/>
            <person name="Pangilinan J."/>
            <person name="Park H.-J."/>
            <person name="Ramirez L."/>
            <person name="Alfaro M."/>
            <person name="Sun H."/>
            <person name="Tritt A."/>
            <person name="Yoshinaga Y."/>
            <person name="Zwiers L.-H."/>
            <person name="Turgeon B."/>
            <person name="Goodwin S."/>
            <person name="Spatafora J."/>
            <person name="Crous P."/>
            <person name="Grigoriev I."/>
        </authorList>
    </citation>
    <scope>NUCLEOTIDE SEQUENCE</scope>
    <source>
        <strain evidence="2">CBS 675.92</strain>
    </source>
</reference>
<dbReference type="Proteomes" id="UP000800035">
    <property type="component" value="Unassembled WGS sequence"/>
</dbReference>
<name>A0A6A5TAP4_9PLEO</name>